<dbReference type="Proteomes" id="UP001597399">
    <property type="component" value="Unassembled WGS sequence"/>
</dbReference>
<dbReference type="PANTHER" id="PTHR47738:SF3">
    <property type="entry name" value="PHOSPHOTRANSFERASE SYSTEM MANNITOL_FRUCTOSE-SPECIFIC IIA DOMAIN CONTAINING PROTEIN"/>
    <property type="match status" value="1"/>
</dbReference>
<dbReference type="PROSITE" id="PS51094">
    <property type="entry name" value="PTS_EIIA_TYPE_2"/>
    <property type="match status" value="1"/>
</dbReference>
<dbReference type="SUPFAM" id="SSF55804">
    <property type="entry name" value="Phoshotransferase/anion transport protein"/>
    <property type="match status" value="1"/>
</dbReference>
<dbReference type="InterPro" id="IPR002178">
    <property type="entry name" value="PTS_EIIA_type-2_dom"/>
</dbReference>
<organism evidence="2 3">
    <name type="scientific">Sporolactobacillus shoreicorticis</name>
    <dbReference type="NCBI Taxonomy" id="1923877"/>
    <lineage>
        <taxon>Bacteria</taxon>
        <taxon>Bacillati</taxon>
        <taxon>Bacillota</taxon>
        <taxon>Bacilli</taxon>
        <taxon>Bacillales</taxon>
        <taxon>Sporolactobacillaceae</taxon>
        <taxon>Sporolactobacillus</taxon>
    </lineage>
</organism>
<keyword evidence="2" id="KW-0813">Transport</keyword>
<dbReference type="CDD" id="cd00211">
    <property type="entry name" value="PTS_IIA_fru"/>
    <property type="match status" value="1"/>
</dbReference>
<comment type="caution">
    <text evidence="2">The sequence shown here is derived from an EMBL/GenBank/DDBJ whole genome shotgun (WGS) entry which is preliminary data.</text>
</comment>
<name>A0ABW5RZL6_9BACL</name>
<protein>
    <submittedName>
        <fullName evidence="2">PTS sugar transporter subunit IIA</fullName>
    </submittedName>
</protein>
<keyword evidence="3" id="KW-1185">Reference proteome</keyword>
<evidence type="ECO:0000313" key="2">
    <source>
        <dbReference type="EMBL" id="MFD2692727.1"/>
    </source>
</evidence>
<reference evidence="3" key="1">
    <citation type="journal article" date="2019" name="Int. J. Syst. Evol. Microbiol.">
        <title>The Global Catalogue of Microorganisms (GCM) 10K type strain sequencing project: providing services to taxonomists for standard genome sequencing and annotation.</title>
        <authorList>
            <consortium name="The Broad Institute Genomics Platform"/>
            <consortium name="The Broad Institute Genome Sequencing Center for Infectious Disease"/>
            <person name="Wu L."/>
            <person name="Ma J."/>
        </authorList>
    </citation>
    <scope>NUCLEOTIDE SEQUENCE [LARGE SCALE GENOMIC DNA]</scope>
    <source>
        <strain evidence="3">TISTR 2466</strain>
    </source>
</reference>
<keyword evidence="2" id="KW-0762">Sugar transport</keyword>
<dbReference type="InterPro" id="IPR016152">
    <property type="entry name" value="PTrfase/Anion_transptr"/>
</dbReference>
<gene>
    <name evidence="2" type="ORF">ACFSUE_03660</name>
</gene>
<sequence>MNYDNLFQRDLIILNAEYQDQNDLFRSNFKNLQDKGLVNSSYCTALMERESLYPTGLANEKIQFAIPHTDVTHVNQPFVHVVRLKKPIRFAHMGMSDQPVDAEIVFMLGIKDPKGQVGLLSEIMSCFNDQSFIDHVRTINDSQRMEAYLKNKFGRQSK</sequence>
<dbReference type="Gene3D" id="3.40.930.10">
    <property type="entry name" value="Mannitol-specific EII, Chain A"/>
    <property type="match status" value="1"/>
</dbReference>
<dbReference type="InterPro" id="IPR051541">
    <property type="entry name" value="PTS_SugarTrans_NitroReg"/>
</dbReference>
<dbReference type="Pfam" id="PF00359">
    <property type="entry name" value="PTS_EIIA_2"/>
    <property type="match status" value="1"/>
</dbReference>
<accession>A0ABW5RZL6</accession>
<evidence type="ECO:0000313" key="3">
    <source>
        <dbReference type="Proteomes" id="UP001597399"/>
    </source>
</evidence>
<dbReference type="EMBL" id="JBHUMQ010000007">
    <property type="protein sequence ID" value="MFD2692727.1"/>
    <property type="molecule type" value="Genomic_DNA"/>
</dbReference>
<evidence type="ECO:0000259" key="1">
    <source>
        <dbReference type="PROSITE" id="PS51094"/>
    </source>
</evidence>
<dbReference type="PANTHER" id="PTHR47738">
    <property type="entry name" value="PTS SYSTEM FRUCTOSE-LIKE EIIA COMPONENT-RELATED"/>
    <property type="match status" value="1"/>
</dbReference>
<proteinExistence type="predicted"/>
<dbReference type="RefSeq" id="WP_253065162.1">
    <property type="nucleotide sequence ID" value="NZ_JAMXWM010000038.1"/>
</dbReference>
<feature type="domain" description="PTS EIIA type-2" evidence="1">
    <location>
        <begin position="5"/>
        <end position="152"/>
    </location>
</feature>